<dbReference type="PANTHER" id="PTHR43364:SF1">
    <property type="entry name" value="OXIDOREDUCTASE YDHF"/>
    <property type="match status" value="1"/>
</dbReference>
<dbReference type="PROSITE" id="PS51257">
    <property type="entry name" value="PROKAR_LIPOPROTEIN"/>
    <property type="match status" value="1"/>
</dbReference>
<proteinExistence type="predicted"/>
<dbReference type="GO" id="GO:0016491">
    <property type="term" value="F:oxidoreductase activity"/>
    <property type="evidence" value="ECO:0007669"/>
    <property type="project" value="UniProtKB-KW"/>
</dbReference>
<dbReference type="EMBL" id="QSSQ01000007">
    <property type="protein sequence ID" value="RGM05355.1"/>
    <property type="molecule type" value="Genomic_DNA"/>
</dbReference>
<dbReference type="InterPro" id="IPR036812">
    <property type="entry name" value="NAD(P)_OxRdtase_dom_sf"/>
</dbReference>
<reference evidence="2 4" key="1">
    <citation type="submission" date="2015-09" db="EMBL/GenBank/DDBJ databases">
        <authorList>
            <consortium name="Pathogen Informatics"/>
        </authorList>
    </citation>
    <scope>NUCLEOTIDE SEQUENCE [LARGE SCALE GENOMIC DNA]</scope>
    <source>
        <strain evidence="2 4">2789STDY5608850</strain>
    </source>
</reference>
<reference evidence="3 5" key="2">
    <citation type="submission" date="2018-08" db="EMBL/GenBank/DDBJ databases">
        <title>A genome reference for cultivated species of the human gut microbiota.</title>
        <authorList>
            <person name="Zou Y."/>
            <person name="Xue W."/>
            <person name="Luo G."/>
        </authorList>
    </citation>
    <scope>NUCLEOTIDE SEQUENCE [LARGE SCALE GENOMIC DNA]</scope>
    <source>
        <strain evidence="3 5">TF05-11AC</strain>
    </source>
</reference>
<dbReference type="AlphaFoldDB" id="A0A174DV80"/>
<dbReference type="InterPro" id="IPR023210">
    <property type="entry name" value="NADP_OxRdtase_dom"/>
</dbReference>
<gene>
    <name evidence="2" type="primary">ydhF_1</name>
    <name evidence="3" type="ORF">DXC39_11080</name>
    <name evidence="2" type="ORF">ERS852407_02340</name>
</gene>
<protein>
    <submittedName>
        <fullName evidence="3">Aldo/keto reductase family oxidoreductase</fullName>
    </submittedName>
    <submittedName>
        <fullName evidence="2">Putative oxidoreductase</fullName>
        <ecNumber evidence="2">1.-.-.-</ecNumber>
    </submittedName>
</protein>
<organism evidence="2 4">
    <name type="scientific">Hungatella hathewayi</name>
    <dbReference type="NCBI Taxonomy" id="154046"/>
    <lineage>
        <taxon>Bacteria</taxon>
        <taxon>Bacillati</taxon>
        <taxon>Bacillota</taxon>
        <taxon>Clostridia</taxon>
        <taxon>Lachnospirales</taxon>
        <taxon>Lachnospiraceae</taxon>
        <taxon>Hungatella</taxon>
    </lineage>
</organism>
<evidence type="ECO:0000313" key="4">
    <source>
        <dbReference type="Proteomes" id="UP000095651"/>
    </source>
</evidence>
<dbReference type="Gene3D" id="3.20.20.100">
    <property type="entry name" value="NADP-dependent oxidoreductase domain"/>
    <property type="match status" value="1"/>
</dbReference>
<dbReference type="PANTHER" id="PTHR43364">
    <property type="entry name" value="NADH-SPECIFIC METHYLGLYOXAL REDUCTASE-RELATED"/>
    <property type="match status" value="1"/>
</dbReference>
<dbReference type="CDD" id="cd19092">
    <property type="entry name" value="AKR_BsYcsN_EcYdhF-like"/>
    <property type="match status" value="1"/>
</dbReference>
<dbReference type="SUPFAM" id="SSF51430">
    <property type="entry name" value="NAD(P)-linked oxidoreductase"/>
    <property type="match status" value="1"/>
</dbReference>
<feature type="domain" description="NADP-dependent oxidoreductase" evidence="1">
    <location>
        <begin position="16"/>
        <end position="296"/>
    </location>
</feature>
<evidence type="ECO:0000313" key="2">
    <source>
        <dbReference type="EMBL" id="CUO28169.1"/>
    </source>
</evidence>
<dbReference type="RefSeq" id="WP_055655234.1">
    <property type="nucleotide sequence ID" value="NZ_CABIXC010000005.1"/>
</dbReference>
<accession>A0A174DV80</accession>
<evidence type="ECO:0000259" key="1">
    <source>
        <dbReference type="Pfam" id="PF00248"/>
    </source>
</evidence>
<dbReference type="EMBL" id="CYZE01000005">
    <property type="protein sequence ID" value="CUO28169.1"/>
    <property type="molecule type" value="Genomic_DNA"/>
</dbReference>
<evidence type="ECO:0000313" key="5">
    <source>
        <dbReference type="Proteomes" id="UP000261257"/>
    </source>
</evidence>
<name>A0A174DV80_9FIRM</name>
<dbReference type="InterPro" id="IPR050523">
    <property type="entry name" value="AKR_Detox_Biosynth"/>
</dbReference>
<dbReference type="Proteomes" id="UP000261257">
    <property type="component" value="Unassembled WGS sequence"/>
</dbReference>
<dbReference type="PRINTS" id="PR00069">
    <property type="entry name" value="ALDKETRDTASE"/>
</dbReference>
<keyword evidence="2" id="KW-0560">Oxidoreductase</keyword>
<sequence length="305" mass="34076">MKKVNMGGGSNAASAIIMGCMRIAEKSPQEVCTLIEKSAELGIDTFDHADIYGGGASEEIFADALTRSSIKREDIILQSKCGIRSGYYDLSKDHIIESAEGILKRLHTDYLDVLLLHRPDTLMEPEEIAEAFDHLYESGKVRSFGVSNMNSMQIAYLQSILHQRLVANQLQFSAAHTGIVDQGINVNMHNDTGIDRDGSILEYCRMNRITIQTWSSLQYGFFEGTFLENEKYPELNKALKEFADKRDISMSAAAIAWILRHPANMQAVVGTTNIVRLEEIAKAAEVSMSRPEWYEIYRAAGNMLP</sequence>
<dbReference type="EC" id="1.-.-.-" evidence="2"/>
<dbReference type="InterPro" id="IPR020471">
    <property type="entry name" value="AKR"/>
</dbReference>
<dbReference type="GO" id="GO:0005829">
    <property type="term" value="C:cytosol"/>
    <property type="evidence" value="ECO:0007669"/>
    <property type="project" value="TreeGrafter"/>
</dbReference>
<evidence type="ECO:0000313" key="3">
    <source>
        <dbReference type="EMBL" id="RGM05355.1"/>
    </source>
</evidence>
<dbReference type="Pfam" id="PF00248">
    <property type="entry name" value="Aldo_ket_red"/>
    <property type="match status" value="1"/>
</dbReference>
<dbReference type="Proteomes" id="UP000095651">
    <property type="component" value="Unassembled WGS sequence"/>
</dbReference>